<dbReference type="InterPro" id="IPR036412">
    <property type="entry name" value="HAD-like_sf"/>
</dbReference>
<protein>
    <submittedName>
        <fullName evidence="1">Haloacid dehalogenase superfamily, subfamily IA, variant 1 with third motif having Dx(3-4)D or Dx(3-4)E</fullName>
    </submittedName>
</protein>
<dbReference type="Gene3D" id="3.40.50.1000">
    <property type="entry name" value="HAD superfamily/HAD-like"/>
    <property type="match status" value="1"/>
</dbReference>
<dbReference type="InterPro" id="IPR006439">
    <property type="entry name" value="HAD-SF_hydro_IA"/>
</dbReference>
<dbReference type="GO" id="GO:0005829">
    <property type="term" value="C:cytosol"/>
    <property type="evidence" value="ECO:0007669"/>
    <property type="project" value="TreeGrafter"/>
</dbReference>
<dbReference type="PANTHER" id="PTHR43434">
    <property type="entry name" value="PHOSPHOGLYCOLATE PHOSPHATASE"/>
    <property type="match status" value="1"/>
</dbReference>
<organism evidence="1 2">
    <name type="scientific">Ligilactobacillus ruminis DSM 20403 = NBRC 102161</name>
    <dbReference type="NCBI Taxonomy" id="1423798"/>
    <lineage>
        <taxon>Bacteria</taxon>
        <taxon>Bacillati</taxon>
        <taxon>Bacillota</taxon>
        <taxon>Bacilli</taxon>
        <taxon>Lactobacillales</taxon>
        <taxon>Lactobacillaceae</taxon>
        <taxon>Ligilactobacillus</taxon>
    </lineage>
</organism>
<reference evidence="2" key="1">
    <citation type="submission" date="2016-10" db="EMBL/GenBank/DDBJ databases">
        <authorList>
            <person name="Varghese N."/>
            <person name="Submissions S."/>
        </authorList>
    </citation>
    <scope>NUCLEOTIDE SEQUENCE [LARGE SCALE GENOMIC DNA]</scope>
    <source>
        <strain evidence="2">DSM 20403</strain>
    </source>
</reference>
<dbReference type="InterPro" id="IPR041492">
    <property type="entry name" value="HAD_2"/>
</dbReference>
<accession>A0A1I2PW00</accession>
<dbReference type="SFLD" id="SFLDS00003">
    <property type="entry name" value="Haloacid_Dehalogenase"/>
    <property type="match status" value="1"/>
</dbReference>
<dbReference type="AlphaFoldDB" id="A0A1I2PW00"/>
<dbReference type="GO" id="GO:0008967">
    <property type="term" value="F:phosphoglycolate phosphatase activity"/>
    <property type="evidence" value="ECO:0007669"/>
    <property type="project" value="TreeGrafter"/>
</dbReference>
<dbReference type="SUPFAM" id="SSF56784">
    <property type="entry name" value="HAD-like"/>
    <property type="match status" value="1"/>
</dbReference>
<dbReference type="PANTHER" id="PTHR43434:SF25">
    <property type="entry name" value="PHOSPHOGLYCOLATE PHOSPHATASE"/>
    <property type="match status" value="1"/>
</dbReference>
<dbReference type="NCBIfam" id="TIGR01549">
    <property type="entry name" value="HAD-SF-IA-v1"/>
    <property type="match status" value="1"/>
</dbReference>
<gene>
    <name evidence="1" type="ORF">SAMN02910432_00307</name>
</gene>
<dbReference type="GO" id="GO:0006281">
    <property type="term" value="P:DNA repair"/>
    <property type="evidence" value="ECO:0007669"/>
    <property type="project" value="TreeGrafter"/>
</dbReference>
<dbReference type="Proteomes" id="UP000182635">
    <property type="component" value="Unassembled WGS sequence"/>
</dbReference>
<name>A0A1I2PW00_9LACO</name>
<dbReference type="RefSeq" id="WP_014073616.1">
    <property type="nucleotide sequence ID" value="NZ_AYYL01000002.1"/>
</dbReference>
<dbReference type="EMBL" id="FOPI01000005">
    <property type="protein sequence ID" value="SFG19780.1"/>
    <property type="molecule type" value="Genomic_DNA"/>
</dbReference>
<dbReference type="SFLD" id="SFLDG01129">
    <property type="entry name" value="C1.5:_HAD__Beta-PGM__Phosphata"/>
    <property type="match status" value="1"/>
</dbReference>
<dbReference type="OrthoDB" id="9807630at2"/>
<dbReference type="GeneID" id="29802118"/>
<dbReference type="InterPro" id="IPR050155">
    <property type="entry name" value="HAD-like_hydrolase_sf"/>
</dbReference>
<evidence type="ECO:0000313" key="1">
    <source>
        <dbReference type="EMBL" id="SFG19780.1"/>
    </source>
</evidence>
<evidence type="ECO:0000313" key="2">
    <source>
        <dbReference type="Proteomes" id="UP000182635"/>
    </source>
</evidence>
<dbReference type="Pfam" id="PF13419">
    <property type="entry name" value="HAD_2"/>
    <property type="match status" value="1"/>
</dbReference>
<dbReference type="InterPro" id="IPR023198">
    <property type="entry name" value="PGP-like_dom2"/>
</dbReference>
<dbReference type="Gene3D" id="1.10.150.240">
    <property type="entry name" value="Putative phosphatase, domain 2"/>
    <property type="match status" value="1"/>
</dbReference>
<sequence>MYQNYFFDFDGTLYDTYGGMVSAFVSAFENQGIKLDKIETYRLMRVESVRYCFALLKEKYPKLDEKKLHEDYHFFEKGNQELAEPFDFAGKVLETIQTSGGQSFLLTHRDESAKEILKRDGLLEYFKDFVTADDNFKRKPDPESLDYLLDKHQIDRKTAVMVGDRTLDVDAGHNAGIAGILFDPDGLIKADSCRPEQQIKTLKELIG</sequence>
<dbReference type="InterPro" id="IPR023214">
    <property type="entry name" value="HAD_sf"/>
</dbReference>
<proteinExistence type="predicted"/>